<sequence>MPDYCFFQKDKQIIVLERTDVNNASQLLEQGFEKQFEEVSAMNEESALTRFADIRKNNQIDRSNFLAGAGTMPLIGVLRAAATALFQKK</sequence>
<name>A0A7T0DZN6_9ENTR</name>
<keyword evidence="1" id="KW-1133">Transmembrane helix</keyword>
<reference evidence="2" key="1">
    <citation type="submission" date="2020-09" db="EMBL/GenBank/DDBJ databases">
        <title>First Report of a novel Colistin-Resistant species of Enterobacter cloacae complex Producing MCR-5 isolated from hospital sewage water.</title>
        <authorList>
            <person name="Zhou K."/>
        </authorList>
    </citation>
    <scope>NUCLEOTIDE SEQUENCE [LARGE SCALE GENOMIC DNA]</scope>
    <source>
        <strain evidence="2">HSW1412</strain>
    </source>
</reference>
<accession>A0A7T0DZN6</accession>
<proteinExistence type="predicted"/>
<dbReference type="EMBL" id="CP061801">
    <property type="protein sequence ID" value="QPK02429.1"/>
    <property type="molecule type" value="Genomic_DNA"/>
</dbReference>
<evidence type="ECO:0000313" key="2">
    <source>
        <dbReference type="EMBL" id="QPK02429.1"/>
    </source>
</evidence>
<evidence type="ECO:0000256" key="1">
    <source>
        <dbReference type="SAM" id="Phobius"/>
    </source>
</evidence>
<protein>
    <submittedName>
        <fullName evidence="2">Uncharacterized protein</fullName>
    </submittedName>
</protein>
<keyword evidence="1" id="KW-0812">Transmembrane</keyword>
<dbReference type="AlphaFoldDB" id="A0A7T0DZN6"/>
<feature type="transmembrane region" description="Helical" evidence="1">
    <location>
        <begin position="65"/>
        <end position="86"/>
    </location>
</feature>
<organism evidence="2">
    <name type="scientific">Enterobacter mori</name>
    <dbReference type="NCBI Taxonomy" id="539813"/>
    <lineage>
        <taxon>Bacteria</taxon>
        <taxon>Pseudomonadati</taxon>
        <taxon>Pseudomonadota</taxon>
        <taxon>Gammaproteobacteria</taxon>
        <taxon>Enterobacterales</taxon>
        <taxon>Enterobacteriaceae</taxon>
        <taxon>Enterobacter</taxon>
    </lineage>
</organism>
<keyword evidence="1" id="KW-0472">Membrane</keyword>
<gene>
    <name evidence="2" type="ORF">IDM36_10120</name>
</gene>